<proteinExistence type="predicted"/>
<protein>
    <recommendedName>
        <fullName evidence="2">DUF4283 domain-containing protein</fullName>
    </recommendedName>
</protein>
<feature type="region of interest" description="Disordered" evidence="1">
    <location>
        <begin position="1"/>
        <end position="23"/>
    </location>
</feature>
<reference evidence="3 4" key="1">
    <citation type="submission" date="2020-09" db="EMBL/GenBank/DDBJ databases">
        <title>De no assembly of potato wild relative species, Solanum commersonii.</title>
        <authorList>
            <person name="Cho K."/>
        </authorList>
    </citation>
    <scope>NUCLEOTIDE SEQUENCE [LARGE SCALE GENOMIC DNA]</scope>
    <source>
        <strain evidence="3">LZ3.2</strain>
        <tissue evidence="3">Leaf</tissue>
    </source>
</reference>
<feature type="domain" description="DUF4283" evidence="2">
    <location>
        <begin position="50"/>
        <end position="128"/>
    </location>
</feature>
<dbReference type="Pfam" id="PF14111">
    <property type="entry name" value="DUF4283"/>
    <property type="match status" value="1"/>
</dbReference>
<organism evidence="3 4">
    <name type="scientific">Solanum commersonii</name>
    <name type="common">Commerson's wild potato</name>
    <name type="synonym">Commerson's nightshade</name>
    <dbReference type="NCBI Taxonomy" id="4109"/>
    <lineage>
        <taxon>Eukaryota</taxon>
        <taxon>Viridiplantae</taxon>
        <taxon>Streptophyta</taxon>
        <taxon>Embryophyta</taxon>
        <taxon>Tracheophyta</taxon>
        <taxon>Spermatophyta</taxon>
        <taxon>Magnoliopsida</taxon>
        <taxon>eudicotyledons</taxon>
        <taxon>Gunneridae</taxon>
        <taxon>Pentapetalae</taxon>
        <taxon>asterids</taxon>
        <taxon>lamiids</taxon>
        <taxon>Solanales</taxon>
        <taxon>Solanaceae</taxon>
        <taxon>Solanoideae</taxon>
        <taxon>Solaneae</taxon>
        <taxon>Solanum</taxon>
    </lineage>
</organism>
<sequence>MDVDLDASGKGNSNPPRSNRKSWAEAVEEEIGMPKWKGSVWDNFDIAIVNSVVCYVLGAHPSFNVLKGYIQRLRGKHGINKVVMLKNGVVLVRFYTAVGINEVIQGGIYHFDSKAFIVKAWTPNMKFSRDELYTVPIWIKLPGLDFKYWSQKGLSKIGSLVRKPLMVDQSTEKKTGLNFAVEVGMMQVLNQQATSLVPPNPESVGNVGQKTIPSSRNGRTIFLPEGISGHCPAKVKLEDESHTRRKAFQYCNAWGKHPQFQNVIEKEIYIKFRQSLYLAEVYLQEQSKVTWLRFRDENTRYFHVVIEYRKLKQATTQLKDDQGNWQTDPDTITNIFVSYYKDLLGRKEPHRRKANKYLMQNGNVLTIEHQIKLLTPFSKKDVKTTMFSIDISKSPGPAGYGVGFF</sequence>
<dbReference type="EMBL" id="JACXVP010000009">
    <property type="protein sequence ID" value="KAG5586279.1"/>
    <property type="molecule type" value="Genomic_DNA"/>
</dbReference>
<evidence type="ECO:0000259" key="2">
    <source>
        <dbReference type="Pfam" id="PF14111"/>
    </source>
</evidence>
<dbReference type="InterPro" id="IPR025558">
    <property type="entry name" value="DUF4283"/>
</dbReference>
<evidence type="ECO:0000313" key="4">
    <source>
        <dbReference type="Proteomes" id="UP000824120"/>
    </source>
</evidence>
<dbReference type="PANTHER" id="PTHR33233">
    <property type="entry name" value="ENDONUCLEASE/EXONUCLEASE/PHOSPHATASE"/>
    <property type="match status" value="1"/>
</dbReference>
<dbReference type="PANTHER" id="PTHR33233:SF17">
    <property type="entry name" value="DUF4283 DOMAIN-CONTAINING PROTEIN"/>
    <property type="match status" value="1"/>
</dbReference>
<dbReference type="AlphaFoldDB" id="A0A9J5XF67"/>
<keyword evidence="4" id="KW-1185">Reference proteome</keyword>
<accession>A0A9J5XF67</accession>
<comment type="caution">
    <text evidence="3">The sequence shown here is derived from an EMBL/GenBank/DDBJ whole genome shotgun (WGS) entry which is preliminary data.</text>
</comment>
<name>A0A9J5XF67_SOLCO</name>
<dbReference type="OrthoDB" id="851886at2759"/>
<dbReference type="Proteomes" id="UP000824120">
    <property type="component" value="Chromosome 9"/>
</dbReference>
<gene>
    <name evidence="3" type="ORF">H5410_046713</name>
</gene>
<evidence type="ECO:0000313" key="3">
    <source>
        <dbReference type="EMBL" id="KAG5586279.1"/>
    </source>
</evidence>
<evidence type="ECO:0000256" key="1">
    <source>
        <dbReference type="SAM" id="MobiDB-lite"/>
    </source>
</evidence>